<dbReference type="InterPro" id="IPR001841">
    <property type="entry name" value="Znf_RING"/>
</dbReference>
<proteinExistence type="predicted"/>
<feature type="transmembrane region" description="Helical" evidence="3">
    <location>
        <begin position="332"/>
        <end position="355"/>
    </location>
</feature>
<dbReference type="Proteomes" id="UP000654922">
    <property type="component" value="Unassembled WGS sequence"/>
</dbReference>
<keyword evidence="3" id="KW-0812">Transmembrane</keyword>
<dbReference type="Pfam" id="PF13639">
    <property type="entry name" value="zf-RING_2"/>
    <property type="match status" value="1"/>
</dbReference>
<dbReference type="PROSITE" id="PS50089">
    <property type="entry name" value="ZF_RING_2"/>
    <property type="match status" value="1"/>
</dbReference>
<keyword evidence="1" id="KW-0479">Metal-binding</keyword>
<keyword evidence="1" id="KW-0863">Zinc-finger</keyword>
<dbReference type="PANTHER" id="PTHR21540:SF0">
    <property type="entry name" value="PHD FAMILY PROTEIN"/>
    <property type="match status" value="1"/>
</dbReference>
<dbReference type="EMBL" id="JACBAE010001181">
    <property type="protein sequence ID" value="KAF7171430.1"/>
    <property type="molecule type" value="Genomic_DNA"/>
</dbReference>
<organism evidence="6 9">
    <name type="scientific">Aspergillus felis</name>
    <dbReference type="NCBI Taxonomy" id="1287682"/>
    <lineage>
        <taxon>Eukaryota</taxon>
        <taxon>Fungi</taxon>
        <taxon>Dikarya</taxon>
        <taxon>Ascomycota</taxon>
        <taxon>Pezizomycotina</taxon>
        <taxon>Eurotiomycetes</taxon>
        <taxon>Eurotiomycetidae</taxon>
        <taxon>Eurotiales</taxon>
        <taxon>Aspergillaceae</taxon>
        <taxon>Aspergillus</taxon>
        <taxon>Aspergillus subgen. Fumigati</taxon>
    </lineage>
</organism>
<feature type="domain" description="RING-type" evidence="4">
    <location>
        <begin position="239"/>
        <end position="287"/>
    </location>
</feature>
<evidence type="ECO:0000256" key="3">
    <source>
        <dbReference type="SAM" id="Phobius"/>
    </source>
</evidence>
<evidence type="ECO:0000259" key="4">
    <source>
        <dbReference type="PROSITE" id="PS50089"/>
    </source>
</evidence>
<dbReference type="CDD" id="cd16494">
    <property type="entry name" value="RING-CH-C4HC3_ZSWM2"/>
    <property type="match status" value="1"/>
</dbReference>
<dbReference type="SUPFAM" id="SSF57850">
    <property type="entry name" value="RING/U-box"/>
    <property type="match status" value="1"/>
</dbReference>
<gene>
    <name evidence="6" type="ORF">CNMCM5623_003788</name>
    <name evidence="7" type="ORF">CNMCM7691_007455</name>
</gene>
<evidence type="ECO:0000313" key="8">
    <source>
        <dbReference type="Proteomes" id="UP000641853"/>
    </source>
</evidence>
<evidence type="ECO:0000259" key="5">
    <source>
        <dbReference type="PROSITE" id="PS50966"/>
    </source>
</evidence>
<evidence type="ECO:0000313" key="6">
    <source>
        <dbReference type="EMBL" id="KAF7171430.1"/>
    </source>
</evidence>
<dbReference type="GO" id="GO:0008270">
    <property type="term" value="F:zinc ion binding"/>
    <property type="evidence" value="ECO:0007669"/>
    <property type="project" value="UniProtKB-KW"/>
</dbReference>
<keyword evidence="1" id="KW-0862">Zinc</keyword>
<dbReference type="PROSITE" id="PS50966">
    <property type="entry name" value="ZF_SWIM"/>
    <property type="match status" value="1"/>
</dbReference>
<feature type="region of interest" description="Disordered" evidence="2">
    <location>
        <begin position="1"/>
        <end position="46"/>
    </location>
</feature>
<reference evidence="6" key="1">
    <citation type="submission" date="2020-06" db="EMBL/GenBank/DDBJ databases">
        <title>Draft genome sequences of strains closely related to Aspergillus parafelis and Aspergillus hiratsukae.</title>
        <authorList>
            <person name="Dos Santos R.A.C."/>
            <person name="Rivero-Menendez O."/>
            <person name="Steenwyk J.L."/>
            <person name="Mead M.E."/>
            <person name="Goldman G.H."/>
            <person name="Alastruey-Izquierdo A."/>
            <person name="Rokas A."/>
        </authorList>
    </citation>
    <scope>NUCLEOTIDE SEQUENCE</scope>
    <source>
        <strain evidence="6">CNM-CM5623</strain>
        <strain evidence="7">CNM-CM7691</strain>
    </source>
</reference>
<comment type="caution">
    <text evidence="6">The sequence shown here is derived from an EMBL/GenBank/DDBJ whole genome shotgun (WGS) entry which is preliminary data.</text>
</comment>
<dbReference type="PANTHER" id="PTHR21540">
    <property type="entry name" value="RING FINGER AND SWIM DOMAIN-CONTAINING PROTEIN 2"/>
    <property type="match status" value="1"/>
</dbReference>
<feature type="region of interest" description="Disordered" evidence="2">
    <location>
        <begin position="85"/>
        <end position="113"/>
    </location>
</feature>
<evidence type="ECO:0000256" key="2">
    <source>
        <dbReference type="SAM" id="MobiDB-lite"/>
    </source>
</evidence>
<keyword evidence="3" id="KW-0472">Membrane</keyword>
<keyword evidence="3" id="KW-1133">Transmembrane helix</keyword>
<dbReference type="GO" id="GO:0061630">
    <property type="term" value="F:ubiquitin protein ligase activity"/>
    <property type="evidence" value="ECO:0007669"/>
    <property type="project" value="InterPro"/>
</dbReference>
<feature type="domain" description="SWIM-type" evidence="5">
    <location>
        <begin position="160"/>
        <end position="192"/>
    </location>
</feature>
<feature type="compositionally biased region" description="Low complexity" evidence="2">
    <location>
        <begin position="1"/>
        <end position="20"/>
    </location>
</feature>
<evidence type="ECO:0000256" key="1">
    <source>
        <dbReference type="PROSITE-ProRule" id="PRU00175"/>
    </source>
</evidence>
<sequence>MGNTRTTRTTTSRQAITSSSPAQRGVYGASTPGNTRPTTKRKRDADDEIKLLATSVKNVRRRVNTNSAASTGSAEVIDLTADSPITTPTKKIRSPKKRLAGKPTPERRAKPFRKQAPKCIMERMMRARTQRMCVVEHCVTEVDDAPEVVFKMAGTTGNLYTIVIGKVPSCDCPDGGKGNQCKHIFYVLINALKAPEHLQYQLAFLSSELREMYQSSPLSSQKEQSEDNNGKRKPIEGDCPICFMELEPEKDEIVWCRAACGNNIHKACFQQWAATQNAQGIRCVYCRSPWETGSSELDLKQLAKDGYVNEEGYVNVGHLLGMPGERGTRPSLYLSPSLFNILSALGFPGIVLLWVA</sequence>
<dbReference type="Proteomes" id="UP000641853">
    <property type="component" value="Unassembled WGS sequence"/>
</dbReference>
<evidence type="ECO:0008006" key="10">
    <source>
        <dbReference type="Google" id="ProtNLM"/>
    </source>
</evidence>
<evidence type="ECO:0000313" key="9">
    <source>
        <dbReference type="Proteomes" id="UP000654922"/>
    </source>
</evidence>
<dbReference type="EMBL" id="JACBAG010001877">
    <property type="protein sequence ID" value="KAF7178641.1"/>
    <property type="molecule type" value="Genomic_DNA"/>
</dbReference>
<feature type="compositionally biased region" description="Basic residues" evidence="2">
    <location>
        <begin position="90"/>
        <end position="100"/>
    </location>
</feature>
<dbReference type="OrthoDB" id="2122982at2759"/>
<dbReference type="InterPro" id="IPR007527">
    <property type="entry name" value="Znf_SWIM"/>
</dbReference>
<dbReference type="AlphaFoldDB" id="A0A8H6UZ07"/>
<dbReference type="InterPro" id="IPR039903">
    <property type="entry name" value="Zswim2"/>
</dbReference>
<keyword evidence="8" id="KW-1185">Reference proteome</keyword>
<dbReference type="Gene3D" id="3.30.40.10">
    <property type="entry name" value="Zinc/RING finger domain, C3HC4 (zinc finger)"/>
    <property type="match status" value="1"/>
</dbReference>
<dbReference type="InterPro" id="IPR013083">
    <property type="entry name" value="Znf_RING/FYVE/PHD"/>
</dbReference>
<protein>
    <recommendedName>
        <fullName evidence="10">RING finger domain protein (Znf1)</fullName>
    </recommendedName>
</protein>
<evidence type="ECO:0000313" key="7">
    <source>
        <dbReference type="EMBL" id="KAF7178641.1"/>
    </source>
</evidence>
<name>A0A8H6UZ07_9EURO</name>
<accession>A0A8H6UZ07</accession>